<dbReference type="AlphaFoldDB" id="A0A4Q7U571"/>
<evidence type="ECO:0000313" key="4">
    <source>
        <dbReference type="Proteomes" id="UP000291832"/>
    </source>
</evidence>
<dbReference type="Gene3D" id="3.10.105.10">
    <property type="entry name" value="Dipeptide-binding Protein, Domain 3"/>
    <property type="match status" value="1"/>
</dbReference>
<accession>A0A4Q7U571</accession>
<sequence length="508" mass="54355">MKRQTLAVTGLATAALLLTACAGGAPAPTSGGDAAPTELRIGNFIDLTSWDPAIADIGFNAPYLSAVYDPLVAIDGTGEPQPALATDWEYSDDFTLLTMNLRSDATFSDGAAFDAEAAVANLEYLRAGTISREAYLNVDRVTAVDEDTIEIHLTARDDRLLYFMGLGRSYMAAPEAIAAGTLAEAPVGSGPYLLSADTVPGSEYRFEKVADHWAGAQFPFGRVSVLPMQDPTARNNALEAGQIDVSYGDATTIAMAEDNGWNVAAQTASWVGLRINDHTGSVLEPLGDVRVRQALNYAFDGQALLDSVGEGQGTATNQLFAAGFPGNDPKLDDRYAHDIDRAKALLAEAGYGDGFAVTLPMAPPFQPWQPAVEQVFGDLGITVSWDEFQYADYQSNAPNYPMFIAVLAVDSNPAATIARQLTVPQWYMPSPDIAEFPKLQAQVDAALAAAPGVEQDAEIRTLNELVTEDAWHVVWYQSDNIYVSVPGVTVEPVTGMMFPALRQIQPES</sequence>
<dbReference type="InterPro" id="IPR039424">
    <property type="entry name" value="SBP_5"/>
</dbReference>
<dbReference type="PIRSF" id="PIRSF002741">
    <property type="entry name" value="MppA"/>
    <property type="match status" value="1"/>
</dbReference>
<feature type="signal peptide" evidence="1">
    <location>
        <begin position="1"/>
        <end position="27"/>
    </location>
</feature>
<dbReference type="GO" id="GO:1904680">
    <property type="term" value="F:peptide transmembrane transporter activity"/>
    <property type="evidence" value="ECO:0007669"/>
    <property type="project" value="TreeGrafter"/>
</dbReference>
<evidence type="ECO:0000313" key="3">
    <source>
        <dbReference type="EMBL" id="RZT68785.1"/>
    </source>
</evidence>
<reference evidence="3 4" key="1">
    <citation type="journal article" date="2015" name="Stand. Genomic Sci.">
        <title>Genomic Encyclopedia of Bacterial and Archaeal Type Strains, Phase III: the genomes of soil and plant-associated and newly described type strains.</title>
        <authorList>
            <person name="Whitman W.B."/>
            <person name="Woyke T."/>
            <person name="Klenk H.P."/>
            <person name="Zhou Y."/>
            <person name="Lilburn T.G."/>
            <person name="Beck B.J."/>
            <person name="De Vos P."/>
            <person name="Vandamme P."/>
            <person name="Eisen J.A."/>
            <person name="Garrity G."/>
            <person name="Hugenholtz P."/>
            <person name="Kyrpides N.C."/>
        </authorList>
    </citation>
    <scope>NUCLEOTIDE SEQUENCE [LARGE SCALE GENOMIC DNA]</scope>
    <source>
        <strain evidence="3 4">RF6</strain>
    </source>
</reference>
<dbReference type="OrthoDB" id="9803988at2"/>
<dbReference type="GO" id="GO:0015833">
    <property type="term" value="P:peptide transport"/>
    <property type="evidence" value="ECO:0007669"/>
    <property type="project" value="TreeGrafter"/>
</dbReference>
<dbReference type="InterPro" id="IPR000914">
    <property type="entry name" value="SBP_5_dom"/>
</dbReference>
<dbReference type="PANTHER" id="PTHR30290">
    <property type="entry name" value="PERIPLASMIC BINDING COMPONENT OF ABC TRANSPORTER"/>
    <property type="match status" value="1"/>
</dbReference>
<dbReference type="Proteomes" id="UP000291832">
    <property type="component" value="Unassembled WGS sequence"/>
</dbReference>
<dbReference type="PROSITE" id="PS51257">
    <property type="entry name" value="PROKAR_LIPOPROTEIN"/>
    <property type="match status" value="1"/>
</dbReference>
<dbReference type="GO" id="GO:0042597">
    <property type="term" value="C:periplasmic space"/>
    <property type="evidence" value="ECO:0007669"/>
    <property type="project" value="UniProtKB-ARBA"/>
</dbReference>
<comment type="caution">
    <text evidence="3">The sequence shown here is derived from an EMBL/GenBank/DDBJ whole genome shotgun (WGS) entry which is preliminary data.</text>
</comment>
<organism evidence="3 4">
    <name type="scientific">Leucobacter luti</name>
    <dbReference type="NCBI Taxonomy" id="340320"/>
    <lineage>
        <taxon>Bacteria</taxon>
        <taxon>Bacillati</taxon>
        <taxon>Actinomycetota</taxon>
        <taxon>Actinomycetes</taxon>
        <taxon>Micrococcales</taxon>
        <taxon>Microbacteriaceae</taxon>
        <taxon>Leucobacter</taxon>
    </lineage>
</organism>
<keyword evidence="4" id="KW-1185">Reference proteome</keyword>
<proteinExistence type="predicted"/>
<keyword evidence="1" id="KW-0732">Signal</keyword>
<feature type="domain" description="Solute-binding protein family 5" evidence="2">
    <location>
        <begin position="79"/>
        <end position="419"/>
    </location>
</feature>
<dbReference type="PANTHER" id="PTHR30290:SF83">
    <property type="entry name" value="ABC TRANSPORTER SUBSTRATE-BINDING PROTEIN"/>
    <property type="match status" value="1"/>
</dbReference>
<dbReference type="InterPro" id="IPR030678">
    <property type="entry name" value="Peptide/Ni-bd"/>
</dbReference>
<evidence type="ECO:0000259" key="2">
    <source>
        <dbReference type="Pfam" id="PF00496"/>
    </source>
</evidence>
<feature type="chain" id="PRO_5020610061" evidence="1">
    <location>
        <begin position="28"/>
        <end position="508"/>
    </location>
</feature>
<dbReference type="GO" id="GO:0043190">
    <property type="term" value="C:ATP-binding cassette (ABC) transporter complex"/>
    <property type="evidence" value="ECO:0007669"/>
    <property type="project" value="InterPro"/>
</dbReference>
<dbReference type="Gene3D" id="3.40.190.10">
    <property type="entry name" value="Periplasmic binding protein-like II"/>
    <property type="match status" value="1"/>
</dbReference>
<dbReference type="Pfam" id="PF00496">
    <property type="entry name" value="SBP_bac_5"/>
    <property type="match status" value="1"/>
</dbReference>
<protein>
    <submittedName>
        <fullName evidence="3">Peptide/nickel transport system substrate-binding protein</fullName>
    </submittedName>
</protein>
<dbReference type="SUPFAM" id="SSF53850">
    <property type="entry name" value="Periplasmic binding protein-like II"/>
    <property type="match status" value="1"/>
</dbReference>
<gene>
    <name evidence="3" type="ORF">EV139_0513</name>
</gene>
<dbReference type="EMBL" id="SHKI01000002">
    <property type="protein sequence ID" value="RZT68785.1"/>
    <property type="molecule type" value="Genomic_DNA"/>
</dbReference>
<name>A0A4Q7U571_9MICO</name>
<dbReference type="RefSeq" id="WP_130452727.1">
    <property type="nucleotide sequence ID" value="NZ_QYAG01000005.1"/>
</dbReference>
<evidence type="ECO:0000256" key="1">
    <source>
        <dbReference type="SAM" id="SignalP"/>
    </source>
</evidence>